<keyword evidence="5 7" id="KW-1133">Transmembrane helix</keyword>
<keyword evidence="6 7" id="KW-0472">Membrane</keyword>
<feature type="transmembrane region" description="Helical" evidence="7">
    <location>
        <begin position="189"/>
        <end position="210"/>
    </location>
</feature>
<keyword evidence="4 7" id="KW-0812">Transmembrane</keyword>
<evidence type="ECO:0000256" key="7">
    <source>
        <dbReference type="SAM" id="Phobius"/>
    </source>
</evidence>
<dbReference type="GO" id="GO:0016413">
    <property type="term" value="F:O-acetyltransferase activity"/>
    <property type="evidence" value="ECO:0007669"/>
    <property type="project" value="TreeGrafter"/>
</dbReference>
<evidence type="ECO:0000256" key="1">
    <source>
        <dbReference type="ARBA" id="ARBA00004651"/>
    </source>
</evidence>
<evidence type="ECO:0000259" key="8">
    <source>
        <dbReference type="Pfam" id="PF01757"/>
    </source>
</evidence>
<evidence type="ECO:0000256" key="5">
    <source>
        <dbReference type="ARBA" id="ARBA00022989"/>
    </source>
</evidence>
<gene>
    <name evidence="9" type="ORF">KL86DYS1_10862</name>
</gene>
<feature type="transmembrane region" description="Helical" evidence="7">
    <location>
        <begin position="222"/>
        <end position="237"/>
    </location>
</feature>
<proteinExistence type="inferred from homology"/>
<dbReference type="Pfam" id="PF01757">
    <property type="entry name" value="Acyl_transf_3"/>
    <property type="match status" value="1"/>
</dbReference>
<dbReference type="PANTHER" id="PTHR40074">
    <property type="entry name" value="O-ACETYLTRANSFERASE WECH"/>
    <property type="match status" value="1"/>
</dbReference>
<feature type="domain" description="Acyltransferase 3" evidence="8">
    <location>
        <begin position="5"/>
        <end position="294"/>
    </location>
</feature>
<feature type="transmembrane region" description="Helical" evidence="7">
    <location>
        <begin position="275"/>
        <end position="296"/>
    </location>
</feature>
<feature type="transmembrane region" description="Helical" evidence="7">
    <location>
        <begin position="36"/>
        <end position="58"/>
    </location>
</feature>
<dbReference type="InterPro" id="IPR002656">
    <property type="entry name" value="Acyl_transf_3_dom"/>
</dbReference>
<reference evidence="9" key="1">
    <citation type="submission" date="2016-04" db="EMBL/GenBank/DDBJ databases">
        <authorList>
            <person name="Evans L.H."/>
            <person name="Alamgir A."/>
            <person name="Owens N."/>
            <person name="Weber N.D."/>
            <person name="Virtaneva K."/>
            <person name="Barbian K."/>
            <person name="Babar A."/>
            <person name="Rosenke K."/>
        </authorList>
    </citation>
    <scope>NUCLEOTIDE SEQUENCE</scope>
    <source>
        <strain evidence="9">86-1</strain>
    </source>
</reference>
<evidence type="ECO:0000256" key="6">
    <source>
        <dbReference type="ARBA" id="ARBA00023136"/>
    </source>
</evidence>
<name>A0A212J1Z2_9BACT</name>
<feature type="transmembrane region" description="Helical" evidence="7">
    <location>
        <begin position="12"/>
        <end position="30"/>
    </location>
</feature>
<feature type="transmembrane region" description="Helical" evidence="7">
    <location>
        <begin position="249"/>
        <end position="269"/>
    </location>
</feature>
<dbReference type="PANTHER" id="PTHR40074:SF2">
    <property type="entry name" value="O-ACETYLTRANSFERASE WECH"/>
    <property type="match status" value="1"/>
</dbReference>
<keyword evidence="3" id="KW-1003">Cell membrane</keyword>
<evidence type="ECO:0000256" key="2">
    <source>
        <dbReference type="ARBA" id="ARBA00007400"/>
    </source>
</evidence>
<dbReference type="AlphaFoldDB" id="A0A212J1Z2"/>
<accession>A0A212J1Z2</accession>
<dbReference type="EMBL" id="FLUM01000001">
    <property type="protein sequence ID" value="SBV93417.1"/>
    <property type="molecule type" value="Genomic_DNA"/>
</dbReference>
<protein>
    <recommendedName>
        <fullName evidence="8">Acyltransferase 3 domain-containing protein</fullName>
    </recommendedName>
</protein>
<sequence length="304" mass="35458">MERNIRLDYFKVFLSILVITIHMQPLFDYGELRGWIITHGIARIAVPIFFITSGYYIAAKLDNVKSLKKYLKHLVIIHIVWNLIYLPAIIDVIYNIKSVILIVVFGFFHLWYTPALIVGTITLFLSKKYIKDYRYILGLAFILFMIGFYCGLDYLKIYYYRNGIIMAFPLMALGYCIKSRDWVKKIKNNYLIWAMCIGFAALIGESYIRYANSSGFNPFNDFQLSLLILCPAIFIYLQKHPVVSSGKGFISILFSGIYFLHPLAMSIIGMPQTYMIYKLPLVIILSIVLCYIFYLINKRIKIFF</sequence>
<evidence type="ECO:0000256" key="3">
    <source>
        <dbReference type="ARBA" id="ARBA00022475"/>
    </source>
</evidence>
<feature type="transmembrane region" description="Helical" evidence="7">
    <location>
        <begin position="70"/>
        <end position="94"/>
    </location>
</feature>
<feature type="transmembrane region" description="Helical" evidence="7">
    <location>
        <begin position="100"/>
        <end position="126"/>
    </location>
</feature>
<feature type="transmembrane region" description="Helical" evidence="7">
    <location>
        <begin position="133"/>
        <end position="152"/>
    </location>
</feature>
<organism evidence="9">
    <name type="scientific">uncultured Dysgonomonas sp</name>
    <dbReference type="NCBI Taxonomy" id="206096"/>
    <lineage>
        <taxon>Bacteria</taxon>
        <taxon>Pseudomonadati</taxon>
        <taxon>Bacteroidota</taxon>
        <taxon>Bacteroidia</taxon>
        <taxon>Bacteroidales</taxon>
        <taxon>Dysgonomonadaceae</taxon>
        <taxon>Dysgonomonas</taxon>
        <taxon>environmental samples</taxon>
    </lineage>
</organism>
<comment type="similarity">
    <text evidence="2">Belongs to the acyltransferase 3 family.</text>
</comment>
<evidence type="ECO:0000256" key="4">
    <source>
        <dbReference type="ARBA" id="ARBA00022692"/>
    </source>
</evidence>
<feature type="transmembrane region" description="Helical" evidence="7">
    <location>
        <begin position="158"/>
        <end position="177"/>
    </location>
</feature>
<evidence type="ECO:0000313" key="9">
    <source>
        <dbReference type="EMBL" id="SBV93417.1"/>
    </source>
</evidence>
<comment type="subcellular location">
    <subcellularLocation>
        <location evidence="1">Cell membrane</location>
        <topology evidence="1">Multi-pass membrane protein</topology>
    </subcellularLocation>
</comment>
<dbReference type="RefSeq" id="WP_296938751.1">
    <property type="nucleotide sequence ID" value="NZ_LT599032.1"/>
</dbReference>
<dbReference type="GO" id="GO:0005886">
    <property type="term" value="C:plasma membrane"/>
    <property type="evidence" value="ECO:0007669"/>
    <property type="project" value="UniProtKB-SubCell"/>
</dbReference>
<dbReference type="GO" id="GO:0009246">
    <property type="term" value="P:enterobacterial common antigen biosynthetic process"/>
    <property type="evidence" value="ECO:0007669"/>
    <property type="project" value="TreeGrafter"/>
</dbReference>